<keyword evidence="2" id="KW-1185">Reference proteome</keyword>
<protein>
    <submittedName>
        <fullName evidence="1">Uncharacterized protein</fullName>
    </submittedName>
</protein>
<proteinExistence type="predicted"/>
<name>A0A9P4M5M0_9PEZI</name>
<feature type="non-terminal residue" evidence="1">
    <location>
        <position position="1"/>
    </location>
</feature>
<comment type="caution">
    <text evidence="1">The sequence shown here is derived from an EMBL/GenBank/DDBJ whole genome shotgun (WGS) entry which is preliminary data.</text>
</comment>
<dbReference type="AlphaFoldDB" id="A0A9P4M5M0"/>
<dbReference type="EMBL" id="ML978131">
    <property type="protein sequence ID" value="KAF2095442.1"/>
    <property type="molecule type" value="Genomic_DNA"/>
</dbReference>
<dbReference type="OrthoDB" id="5427526at2759"/>
<accession>A0A9P4M5M0</accession>
<reference evidence="1" key="1">
    <citation type="journal article" date="2020" name="Stud. Mycol.">
        <title>101 Dothideomycetes genomes: a test case for predicting lifestyles and emergence of pathogens.</title>
        <authorList>
            <person name="Haridas S."/>
            <person name="Albert R."/>
            <person name="Binder M."/>
            <person name="Bloem J."/>
            <person name="Labutti K."/>
            <person name="Salamov A."/>
            <person name="Andreopoulos B."/>
            <person name="Baker S."/>
            <person name="Barry K."/>
            <person name="Bills G."/>
            <person name="Bluhm B."/>
            <person name="Cannon C."/>
            <person name="Castanera R."/>
            <person name="Culley D."/>
            <person name="Daum C."/>
            <person name="Ezra D."/>
            <person name="Gonzalez J."/>
            <person name="Henrissat B."/>
            <person name="Kuo A."/>
            <person name="Liang C."/>
            <person name="Lipzen A."/>
            <person name="Lutzoni F."/>
            <person name="Magnuson J."/>
            <person name="Mondo S."/>
            <person name="Nolan M."/>
            <person name="Ohm R."/>
            <person name="Pangilinan J."/>
            <person name="Park H.-J."/>
            <person name="Ramirez L."/>
            <person name="Alfaro M."/>
            <person name="Sun H."/>
            <person name="Tritt A."/>
            <person name="Yoshinaga Y."/>
            <person name="Zwiers L.-H."/>
            <person name="Turgeon B."/>
            <person name="Goodwin S."/>
            <person name="Spatafora J."/>
            <person name="Crous P."/>
            <person name="Grigoriev I."/>
        </authorList>
    </citation>
    <scope>NUCLEOTIDE SEQUENCE</scope>
    <source>
        <strain evidence="1">CBS 133067</strain>
    </source>
</reference>
<gene>
    <name evidence="1" type="ORF">NA57DRAFT_44052</name>
</gene>
<evidence type="ECO:0000313" key="1">
    <source>
        <dbReference type="EMBL" id="KAF2095442.1"/>
    </source>
</evidence>
<evidence type="ECO:0000313" key="2">
    <source>
        <dbReference type="Proteomes" id="UP000799772"/>
    </source>
</evidence>
<dbReference type="Proteomes" id="UP000799772">
    <property type="component" value="Unassembled WGS sequence"/>
</dbReference>
<organism evidence="1 2">
    <name type="scientific">Rhizodiscina lignyota</name>
    <dbReference type="NCBI Taxonomy" id="1504668"/>
    <lineage>
        <taxon>Eukaryota</taxon>
        <taxon>Fungi</taxon>
        <taxon>Dikarya</taxon>
        <taxon>Ascomycota</taxon>
        <taxon>Pezizomycotina</taxon>
        <taxon>Dothideomycetes</taxon>
        <taxon>Pleosporomycetidae</taxon>
        <taxon>Aulographales</taxon>
        <taxon>Rhizodiscinaceae</taxon>
        <taxon>Rhizodiscina</taxon>
    </lineage>
</organism>
<sequence length="246" mass="27039">HRRQYSEYDGSDYGESDLEEAPLISATLEARMAAVESLARRGMETNGSADDAIVERVVEKLRDLGSQAGVEGGATRLATAHSAVATHLAHQTRQLASLSTSLISPLAIPPPPELIDELLPMLEPTMSCLADLHSPGTSLMAIHTLARSTADLVSTLSYLADTLQMSRQTTTTASRRLRTVREAMAEWKRESEVREEGVRWIEKGGWDERLKGREAGRTCERVVGGFEEVCERWREKLVGQLGVEVV</sequence>